<reference evidence="1 2" key="1">
    <citation type="submission" date="2022-01" db="EMBL/GenBank/DDBJ databases">
        <title>A chromosomal length assembly of Cordylochernes scorpioides.</title>
        <authorList>
            <person name="Zeh D."/>
            <person name="Zeh J."/>
        </authorList>
    </citation>
    <scope>NUCLEOTIDE SEQUENCE [LARGE SCALE GENOMIC DNA]</scope>
    <source>
        <strain evidence="1">IN4F17</strain>
        <tissue evidence="1">Whole Body</tissue>
    </source>
</reference>
<proteinExistence type="predicted"/>
<evidence type="ECO:0000313" key="2">
    <source>
        <dbReference type="Proteomes" id="UP001235939"/>
    </source>
</evidence>
<sequence length="159" mass="17754">MPPLSSRMPLPGVFFLSLQPLNLPIRKLIDHPPIVSISHQCLSHTTRVLSVPAKIRVESHLRWCGLSQPCPADHFPVHIYTGQDHKDEPRLCLDGKYVLSKNINSGGRGINVAVIDSLTRSLVQVSHFDTYEKGEESAHDGMMLLTCVPQNLPGWRPFC</sequence>
<dbReference type="EMBL" id="CP092866">
    <property type="protein sequence ID" value="UYV66414.1"/>
    <property type="molecule type" value="Genomic_DNA"/>
</dbReference>
<dbReference type="Proteomes" id="UP001235939">
    <property type="component" value="Chromosome 04"/>
</dbReference>
<keyword evidence="2" id="KW-1185">Reference proteome</keyword>
<gene>
    <name evidence="1" type="ORF">LAZ67_4001593</name>
</gene>
<organism evidence="1 2">
    <name type="scientific">Cordylochernes scorpioides</name>
    <dbReference type="NCBI Taxonomy" id="51811"/>
    <lineage>
        <taxon>Eukaryota</taxon>
        <taxon>Metazoa</taxon>
        <taxon>Ecdysozoa</taxon>
        <taxon>Arthropoda</taxon>
        <taxon>Chelicerata</taxon>
        <taxon>Arachnida</taxon>
        <taxon>Pseudoscorpiones</taxon>
        <taxon>Cheliferoidea</taxon>
        <taxon>Chernetidae</taxon>
        <taxon>Cordylochernes</taxon>
    </lineage>
</organism>
<evidence type="ECO:0000313" key="1">
    <source>
        <dbReference type="EMBL" id="UYV66414.1"/>
    </source>
</evidence>
<dbReference type="PANTHER" id="PTHR14592">
    <property type="entry name" value="UNCHARACTERIZED FAM3"/>
    <property type="match status" value="1"/>
</dbReference>
<dbReference type="InterPro" id="IPR039220">
    <property type="entry name" value="FAM3"/>
</dbReference>
<name>A0ABY6KDC7_9ARAC</name>
<protein>
    <submittedName>
        <fullName evidence="1">FAM3A</fullName>
    </submittedName>
</protein>
<accession>A0ABY6KDC7</accession>